<evidence type="ECO:0000313" key="2">
    <source>
        <dbReference type="EMBL" id="RFU73079.1"/>
    </source>
</evidence>
<name>A0A395NAN5_TRIAR</name>
<dbReference type="GO" id="GO:0003824">
    <property type="term" value="F:catalytic activity"/>
    <property type="evidence" value="ECO:0007669"/>
    <property type="project" value="InterPro"/>
</dbReference>
<dbReference type="InterPro" id="IPR053137">
    <property type="entry name" value="NLR-like"/>
</dbReference>
<dbReference type="PANTHER" id="PTHR46082">
    <property type="entry name" value="ATP/GTP-BINDING PROTEIN-RELATED"/>
    <property type="match status" value="1"/>
</dbReference>
<dbReference type="Proteomes" id="UP000266272">
    <property type="component" value="Unassembled WGS sequence"/>
</dbReference>
<keyword evidence="3" id="KW-1185">Reference proteome</keyword>
<comment type="caution">
    <text evidence="2">The sequence shown here is derived from an EMBL/GenBank/DDBJ whole genome shotgun (WGS) entry which is preliminary data.</text>
</comment>
<gene>
    <name evidence="2" type="ORF">TARUN_9178</name>
</gene>
<dbReference type="OrthoDB" id="1577640at2759"/>
<dbReference type="STRING" id="490622.A0A395NAN5"/>
<dbReference type="AlphaFoldDB" id="A0A395NAN5"/>
<proteinExistence type="predicted"/>
<dbReference type="Gene3D" id="3.40.50.1580">
    <property type="entry name" value="Nucleoside phosphorylase domain"/>
    <property type="match status" value="1"/>
</dbReference>
<dbReference type="InterPro" id="IPR000845">
    <property type="entry name" value="Nucleoside_phosphorylase_d"/>
</dbReference>
<dbReference type="PANTHER" id="PTHR46082:SF11">
    <property type="entry name" value="AAA+ ATPASE DOMAIN-CONTAINING PROTEIN-RELATED"/>
    <property type="match status" value="1"/>
</dbReference>
<accession>A0A395NAN5</accession>
<reference evidence="2 3" key="1">
    <citation type="journal article" date="2018" name="PLoS Pathog.">
        <title>Evolution of structural diversity of trichothecenes, a family of toxins produced by plant pathogenic and entomopathogenic fungi.</title>
        <authorList>
            <person name="Proctor R.H."/>
            <person name="McCormick S.P."/>
            <person name="Kim H.S."/>
            <person name="Cardoza R.E."/>
            <person name="Stanley A.M."/>
            <person name="Lindo L."/>
            <person name="Kelly A."/>
            <person name="Brown D.W."/>
            <person name="Lee T."/>
            <person name="Vaughan M.M."/>
            <person name="Alexander N.J."/>
            <person name="Busman M."/>
            <person name="Gutierrez S."/>
        </authorList>
    </citation>
    <scope>NUCLEOTIDE SEQUENCE [LARGE SCALE GENOMIC DNA]</scope>
    <source>
        <strain evidence="2 3">IBT 40837</strain>
    </source>
</reference>
<dbReference type="Pfam" id="PF01048">
    <property type="entry name" value="PNP_UDP_1"/>
    <property type="match status" value="1"/>
</dbReference>
<sequence length="375" mass="41624">MTPREAFTIGWICALQEEYEAACAMLDEDLEGPEVAEKNDRNTYFYGRIGQHLVVIGCLPSGRYGIAPATRVAQDMMRSFPQIRFGLMVGIAGGAPTKEQDIRLGDVVVSEPNGNSGGVIQYDRGKRTGQFQRVGHLNAPPSVLLGALPEVRRRHNNPTKYGGVDEHLKALSNDARFQRPREDRLFHQDTAHRDGNGCAECDKDGLIERWPRASKRAFNVFYGTVASANSLMKNADERNMYAHEAGANALCFEMEAAGLMNDFPCIVIRGICNYSDAHKNDEWRYYAAATAAAYAKELLCVVKPLRVTPTLISTMIAEIAANLHNEIKSEKLIARLTELTLLPPPETISMLRDMETKEGHEIDTNTGNQFNSALY</sequence>
<dbReference type="InterPro" id="IPR035994">
    <property type="entry name" value="Nucleoside_phosphorylase_sf"/>
</dbReference>
<protein>
    <submittedName>
        <fullName evidence="2">Ankyrin repeat</fullName>
    </submittedName>
</protein>
<dbReference type="SUPFAM" id="SSF53167">
    <property type="entry name" value="Purine and uridine phosphorylases"/>
    <property type="match status" value="1"/>
</dbReference>
<organism evidence="2 3">
    <name type="scientific">Trichoderma arundinaceum</name>
    <dbReference type="NCBI Taxonomy" id="490622"/>
    <lineage>
        <taxon>Eukaryota</taxon>
        <taxon>Fungi</taxon>
        <taxon>Dikarya</taxon>
        <taxon>Ascomycota</taxon>
        <taxon>Pezizomycotina</taxon>
        <taxon>Sordariomycetes</taxon>
        <taxon>Hypocreomycetidae</taxon>
        <taxon>Hypocreales</taxon>
        <taxon>Hypocreaceae</taxon>
        <taxon>Trichoderma</taxon>
    </lineage>
</organism>
<dbReference type="GO" id="GO:0009116">
    <property type="term" value="P:nucleoside metabolic process"/>
    <property type="evidence" value="ECO:0007669"/>
    <property type="project" value="InterPro"/>
</dbReference>
<dbReference type="EMBL" id="PXOA01000706">
    <property type="protein sequence ID" value="RFU73079.1"/>
    <property type="molecule type" value="Genomic_DNA"/>
</dbReference>
<evidence type="ECO:0000313" key="3">
    <source>
        <dbReference type="Proteomes" id="UP000266272"/>
    </source>
</evidence>
<feature type="domain" description="Nucleoside phosphorylase" evidence="1">
    <location>
        <begin position="8"/>
        <end position="292"/>
    </location>
</feature>
<evidence type="ECO:0000259" key="1">
    <source>
        <dbReference type="Pfam" id="PF01048"/>
    </source>
</evidence>